<evidence type="ECO:0000313" key="1">
    <source>
        <dbReference type="EMBL" id="GIM94422.1"/>
    </source>
</evidence>
<dbReference type="Gene3D" id="3.40.50.300">
    <property type="entry name" value="P-loop containing nucleotide triphosphate hydrolases"/>
    <property type="match status" value="1"/>
</dbReference>
<sequence length="208" mass="22926">MSVSLAPTLVIIRGNSGSGKSTVAAEVRRRYGRGCALIEQDYLRRVVLREHGSDHAPRVAPGFITTVVRAALDSGYHVVLEGILHTRQYGPALRELIADHRGPTFAFWLEVSFDETLHRHAGRPDLAHVTAETMRGWYTPMDLLGLPGEQIITEESTVEDSVARILHDSDLTETAALTPCPLLCRRCAQKNHAGQPRERHTPNGGQLP</sequence>
<accession>A0A919TFX5</accession>
<dbReference type="SUPFAM" id="SSF52540">
    <property type="entry name" value="P-loop containing nucleoside triphosphate hydrolases"/>
    <property type="match status" value="1"/>
</dbReference>
<protein>
    <recommendedName>
        <fullName evidence="3">UDP-N-acetylglucosamine kinase</fullName>
    </recommendedName>
</protein>
<dbReference type="InterPro" id="IPR027417">
    <property type="entry name" value="P-loop_NTPase"/>
</dbReference>
<evidence type="ECO:0000313" key="2">
    <source>
        <dbReference type="Proteomes" id="UP000677082"/>
    </source>
</evidence>
<name>A0A919TFX5_9ACTN</name>
<reference evidence="1 2" key="1">
    <citation type="submission" date="2021-03" db="EMBL/GenBank/DDBJ databases">
        <title>Whole genome shotgun sequence of Actinoplanes toevensis NBRC 105298.</title>
        <authorList>
            <person name="Komaki H."/>
            <person name="Tamura T."/>
        </authorList>
    </citation>
    <scope>NUCLEOTIDE SEQUENCE [LARGE SCALE GENOMIC DNA]</scope>
    <source>
        <strain evidence="1 2">NBRC 105298</strain>
    </source>
</reference>
<dbReference type="Pfam" id="PF13671">
    <property type="entry name" value="AAA_33"/>
    <property type="match status" value="1"/>
</dbReference>
<gene>
    <name evidence="1" type="ORF">Ato02nite_062150</name>
</gene>
<organism evidence="1 2">
    <name type="scientific">Paractinoplanes toevensis</name>
    <dbReference type="NCBI Taxonomy" id="571911"/>
    <lineage>
        <taxon>Bacteria</taxon>
        <taxon>Bacillati</taxon>
        <taxon>Actinomycetota</taxon>
        <taxon>Actinomycetes</taxon>
        <taxon>Micromonosporales</taxon>
        <taxon>Micromonosporaceae</taxon>
        <taxon>Paractinoplanes</taxon>
    </lineage>
</organism>
<proteinExistence type="predicted"/>
<dbReference type="Proteomes" id="UP000677082">
    <property type="component" value="Unassembled WGS sequence"/>
</dbReference>
<dbReference type="EMBL" id="BOQN01000081">
    <property type="protein sequence ID" value="GIM94422.1"/>
    <property type="molecule type" value="Genomic_DNA"/>
</dbReference>
<dbReference type="AlphaFoldDB" id="A0A919TFX5"/>
<keyword evidence="2" id="KW-1185">Reference proteome</keyword>
<dbReference type="RefSeq" id="WP_246607606.1">
    <property type="nucleotide sequence ID" value="NZ_BOQN01000081.1"/>
</dbReference>
<evidence type="ECO:0008006" key="3">
    <source>
        <dbReference type="Google" id="ProtNLM"/>
    </source>
</evidence>
<comment type="caution">
    <text evidence="1">The sequence shown here is derived from an EMBL/GenBank/DDBJ whole genome shotgun (WGS) entry which is preliminary data.</text>
</comment>